<dbReference type="EMBL" id="AMKT01000083">
    <property type="protein sequence ID" value="OXG12925.1"/>
    <property type="molecule type" value="Genomic_DNA"/>
</dbReference>
<dbReference type="Proteomes" id="UP000199727">
    <property type="component" value="Unassembled WGS sequence"/>
</dbReference>
<keyword evidence="1" id="KW-1133">Transmembrane helix</keyword>
<keyword evidence="1" id="KW-0472">Membrane</keyword>
<organism evidence="2 3">
    <name type="scientific">Cryptococcus neoformans Tu259-1</name>
    <dbReference type="NCBI Taxonomy" id="1230072"/>
    <lineage>
        <taxon>Eukaryota</taxon>
        <taxon>Fungi</taxon>
        <taxon>Dikarya</taxon>
        <taxon>Basidiomycota</taxon>
        <taxon>Agaricomycotina</taxon>
        <taxon>Tremellomycetes</taxon>
        <taxon>Tremellales</taxon>
        <taxon>Cryptococcaceae</taxon>
        <taxon>Cryptococcus</taxon>
        <taxon>Cryptococcus neoformans species complex</taxon>
    </lineage>
</organism>
<name>A0A854Q5U4_CRYNE</name>
<reference evidence="2 3" key="1">
    <citation type="submission" date="2017-06" db="EMBL/GenBank/DDBJ databases">
        <title>Global population genomics of the pathogenic fungus Cryptococcus neoformans var. grubii.</title>
        <authorList>
            <person name="Cuomo C."/>
            <person name="Litvintseva A."/>
            <person name="Chen Y."/>
            <person name="Young S."/>
            <person name="Zeng Q."/>
            <person name="Chapman S."/>
            <person name="Gujja S."/>
            <person name="Saif S."/>
            <person name="Birren B."/>
        </authorList>
    </citation>
    <scope>NUCLEOTIDE SEQUENCE [LARGE SCALE GENOMIC DNA]</scope>
    <source>
        <strain evidence="2 3">Tu259-1</strain>
    </source>
</reference>
<proteinExistence type="predicted"/>
<evidence type="ECO:0000313" key="3">
    <source>
        <dbReference type="Proteomes" id="UP000199727"/>
    </source>
</evidence>
<evidence type="ECO:0000313" key="2">
    <source>
        <dbReference type="EMBL" id="OXG12925.1"/>
    </source>
</evidence>
<feature type="transmembrane region" description="Helical" evidence="1">
    <location>
        <begin position="21"/>
        <end position="41"/>
    </location>
</feature>
<gene>
    <name evidence="2" type="ORF">C361_06113</name>
</gene>
<keyword evidence="1" id="KW-0812">Transmembrane</keyword>
<protein>
    <submittedName>
        <fullName evidence="2">Uncharacterized protein</fullName>
    </submittedName>
</protein>
<evidence type="ECO:0000256" key="1">
    <source>
        <dbReference type="SAM" id="Phobius"/>
    </source>
</evidence>
<sequence length="85" mass="9592">MMMAPKLPEDSTCKPIRFSNWSLGFPIVLLASIVTFLQFALSIRVRYPALISSLLSGSLSFLPPSLWPRQRMTGKEGGHHKLRKH</sequence>
<dbReference type="AlphaFoldDB" id="A0A854Q5U4"/>
<comment type="caution">
    <text evidence="2">The sequence shown here is derived from an EMBL/GenBank/DDBJ whole genome shotgun (WGS) entry which is preliminary data.</text>
</comment>
<accession>A0A854Q5U4</accession>